<evidence type="ECO:0000256" key="2">
    <source>
        <dbReference type="ARBA" id="ARBA00010926"/>
    </source>
</evidence>
<dbReference type="CDD" id="cd02859">
    <property type="entry name" value="E_set_AMPKbeta_like_N"/>
    <property type="match status" value="1"/>
</dbReference>
<dbReference type="InterPro" id="IPR050827">
    <property type="entry name" value="CRP1_MDG1_kinase"/>
</dbReference>
<dbReference type="Gene3D" id="2.60.40.10">
    <property type="entry name" value="Immunoglobulins"/>
    <property type="match status" value="1"/>
</dbReference>
<accession>A0A367INQ8</accession>
<dbReference type="InterPro" id="IPR006828">
    <property type="entry name" value="ASC_dom"/>
</dbReference>
<dbReference type="InterPro" id="IPR014756">
    <property type="entry name" value="Ig_E-set"/>
</dbReference>
<sequence length="257" mass="29077">TENTKNEFKEQIKAIPVSRSKGSSNWFNSYSSRRASVNGPYYRARGLSINQTPENNDPFSASISPPMTDTMSEAIPTLMTWTQGGKEVYVTGTFNDWKHKVKMVKSIHDFNILLNLSPGTHRFKFIVDNEWSCSNDMETTTNPDGSLVNYIQVMNEEDDNWDTESIKSETYSNTIPPELLMGSSKDDFLTKEPPTLPPHLHMLLNSTSQEDNSVLYEPNHVTLNHLYTSSMKDDVLALGTTARYCKKVKINSSMCLN</sequence>
<dbReference type="GO" id="GO:0005737">
    <property type="term" value="C:cytoplasm"/>
    <property type="evidence" value="ECO:0007669"/>
    <property type="project" value="UniProtKB-SubCell"/>
</dbReference>
<dbReference type="SUPFAM" id="SSF81296">
    <property type="entry name" value="E set domains"/>
    <property type="match status" value="1"/>
</dbReference>
<feature type="domain" description="Association with the SNF1 complex (ASC)" evidence="4">
    <location>
        <begin position="164"/>
        <end position="250"/>
    </location>
</feature>
<comment type="caution">
    <text evidence="5">The sequence shown here is derived from an EMBL/GenBank/DDBJ whole genome shotgun (WGS) entry which is preliminary data.</text>
</comment>
<dbReference type="InterPro" id="IPR013783">
    <property type="entry name" value="Ig-like_fold"/>
</dbReference>
<comment type="subcellular location">
    <subcellularLocation>
        <location evidence="1">Cytoplasm</location>
    </subcellularLocation>
</comment>
<dbReference type="Pfam" id="PF16561">
    <property type="entry name" value="AMPK1_CBM"/>
    <property type="match status" value="1"/>
</dbReference>
<dbReference type="GO" id="GO:0007165">
    <property type="term" value="P:signal transduction"/>
    <property type="evidence" value="ECO:0007669"/>
    <property type="project" value="UniProtKB-ARBA"/>
</dbReference>
<keyword evidence="6" id="KW-1185">Reference proteome</keyword>
<evidence type="ECO:0000256" key="1">
    <source>
        <dbReference type="ARBA" id="ARBA00004496"/>
    </source>
</evidence>
<dbReference type="FunFam" id="2.60.40.10:FF:000562">
    <property type="entry name" value="Snf1 kinase complex beta-subunit Gal83"/>
    <property type="match status" value="1"/>
</dbReference>
<gene>
    <name evidence="5" type="ORF">CU098_006853</name>
</gene>
<evidence type="ECO:0000259" key="4">
    <source>
        <dbReference type="SMART" id="SM01010"/>
    </source>
</evidence>
<name>A0A367INQ8_RHIST</name>
<dbReference type="AlphaFoldDB" id="A0A367INQ8"/>
<comment type="similarity">
    <text evidence="2">Belongs to the 5'-AMP-activated protein kinase beta subunit family.</text>
</comment>
<proteinExistence type="inferred from homology"/>
<evidence type="ECO:0000256" key="3">
    <source>
        <dbReference type="ARBA" id="ARBA00022490"/>
    </source>
</evidence>
<dbReference type="InterPro" id="IPR032640">
    <property type="entry name" value="AMPK1_CBM"/>
</dbReference>
<dbReference type="STRING" id="4846.A0A367INQ8"/>
<dbReference type="InterPro" id="IPR037256">
    <property type="entry name" value="ASC_dom_sf"/>
</dbReference>
<evidence type="ECO:0000313" key="6">
    <source>
        <dbReference type="Proteomes" id="UP000253551"/>
    </source>
</evidence>
<dbReference type="GO" id="GO:0019901">
    <property type="term" value="F:protein kinase binding"/>
    <property type="evidence" value="ECO:0007669"/>
    <property type="project" value="TreeGrafter"/>
</dbReference>
<dbReference type="PANTHER" id="PTHR10343:SF84">
    <property type="entry name" value="5'-AMP-ACTIVATED PROTEIN KINASE SUBUNIT BETA-1"/>
    <property type="match status" value="1"/>
</dbReference>
<dbReference type="Gene3D" id="6.20.250.60">
    <property type="match status" value="1"/>
</dbReference>
<dbReference type="GO" id="GO:0005634">
    <property type="term" value="C:nucleus"/>
    <property type="evidence" value="ECO:0007669"/>
    <property type="project" value="TreeGrafter"/>
</dbReference>
<dbReference type="PANTHER" id="PTHR10343">
    <property type="entry name" value="5'-AMP-ACTIVATED PROTEIN KINASE , BETA SUBUNIT"/>
    <property type="match status" value="1"/>
</dbReference>
<dbReference type="EMBL" id="PJQM01006672">
    <property type="protein sequence ID" value="RCH79292.1"/>
    <property type="molecule type" value="Genomic_DNA"/>
</dbReference>
<organism evidence="5 6">
    <name type="scientific">Rhizopus stolonifer</name>
    <name type="common">Rhizopus nigricans</name>
    <dbReference type="NCBI Taxonomy" id="4846"/>
    <lineage>
        <taxon>Eukaryota</taxon>
        <taxon>Fungi</taxon>
        <taxon>Fungi incertae sedis</taxon>
        <taxon>Mucoromycota</taxon>
        <taxon>Mucoromycotina</taxon>
        <taxon>Mucoromycetes</taxon>
        <taxon>Mucorales</taxon>
        <taxon>Mucorineae</taxon>
        <taxon>Rhizopodaceae</taxon>
        <taxon>Rhizopus</taxon>
    </lineage>
</organism>
<reference evidence="5 6" key="1">
    <citation type="journal article" date="2018" name="G3 (Bethesda)">
        <title>Phylogenetic and Phylogenomic Definition of Rhizopus Species.</title>
        <authorList>
            <person name="Gryganskyi A.P."/>
            <person name="Golan J."/>
            <person name="Dolatabadi S."/>
            <person name="Mondo S."/>
            <person name="Robb S."/>
            <person name="Idnurm A."/>
            <person name="Muszewska A."/>
            <person name="Steczkiewicz K."/>
            <person name="Masonjones S."/>
            <person name="Liao H.L."/>
            <person name="Gajdeczka M.T."/>
            <person name="Anike F."/>
            <person name="Vuek A."/>
            <person name="Anishchenko I.M."/>
            <person name="Voigt K."/>
            <person name="de Hoog G.S."/>
            <person name="Smith M.E."/>
            <person name="Heitman J."/>
            <person name="Vilgalys R."/>
            <person name="Stajich J.E."/>
        </authorList>
    </citation>
    <scope>NUCLEOTIDE SEQUENCE [LARGE SCALE GENOMIC DNA]</scope>
    <source>
        <strain evidence="5 6">LSU 92-RS-03</strain>
    </source>
</reference>
<dbReference type="Pfam" id="PF04739">
    <property type="entry name" value="AMPKBI"/>
    <property type="match status" value="1"/>
</dbReference>
<dbReference type="Proteomes" id="UP000253551">
    <property type="component" value="Unassembled WGS sequence"/>
</dbReference>
<feature type="non-terminal residue" evidence="5">
    <location>
        <position position="1"/>
    </location>
</feature>
<dbReference type="SUPFAM" id="SSF160219">
    <property type="entry name" value="AMPKBI-like"/>
    <property type="match status" value="1"/>
</dbReference>
<dbReference type="SMART" id="SM01010">
    <property type="entry name" value="AMPKBI"/>
    <property type="match status" value="1"/>
</dbReference>
<protein>
    <recommendedName>
        <fullName evidence="4">Association with the SNF1 complex (ASC) domain-containing protein</fullName>
    </recommendedName>
</protein>
<evidence type="ECO:0000313" key="5">
    <source>
        <dbReference type="EMBL" id="RCH79292.1"/>
    </source>
</evidence>
<keyword evidence="3" id="KW-0963">Cytoplasm</keyword>
<dbReference type="GO" id="GO:0031588">
    <property type="term" value="C:nucleotide-activated protein kinase complex"/>
    <property type="evidence" value="ECO:0007669"/>
    <property type="project" value="TreeGrafter"/>
</dbReference>
<dbReference type="OrthoDB" id="531008at2759"/>